<dbReference type="Proteomes" id="UP001479436">
    <property type="component" value="Unassembled WGS sequence"/>
</dbReference>
<evidence type="ECO:0000313" key="1">
    <source>
        <dbReference type="EMBL" id="KAK9763584.1"/>
    </source>
</evidence>
<proteinExistence type="predicted"/>
<accession>A0ABR2WQ35</accession>
<organism evidence="1 2">
    <name type="scientific">Basidiobolus ranarum</name>
    <dbReference type="NCBI Taxonomy" id="34480"/>
    <lineage>
        <taxon>Eukaryota</taxon>
        <taxon>Fungi</taxon>
        <taxon>Fungi incertae sedis</taxon>
        <taxon>Zoopagomycota</taxon>
        <taxon>Entomophthoromycotina</taxon>
        <taxon>Basidiobolomycetes</taxon>
        <taxon>Basidiobolales</taxon>
        <taxon>Basidiobolaceae</taxon>
        <taxon>Basidiobolus</taxon>
    </lineage>
</organism>
<gene>
    <name evidence="1" type="ORF">K7432_009606</name>
</gene>
<evidence type="ECO:0000313" key="2">
    <source>
        <dbReference type="Proteomes" id="UP001479436"/>
    </source>
</evidence>
<reference evidence="1 2" key="1">
    <citation type="submission" date="2023-04" db="EMBL/GenBank/DDBJ databases">
        <title>Genome of Basidiobolus ranarum AG-B5.</title>
        <authorList>
            <person name="Stajich J.E."/>
            <person name="Carter-House D."/>
            <person name="Gryganskyi A."/>
        </authorList>
    </citation>
    <scope>NUCLEOTIDE SEQUENCE [LARGE SCALE GENOMIC DNA]</scope>
    <source>
        <strain evidence="1 2">AG-B5</strain>
    </source>
</reference>
<name>A0ABR2WQ35_9FUNG</name>
<dbReference type="EMBL" id="JASJQH010000604">
    <property type="protein sequence ID" value="KAK9763584.1"/>
    <property type="molecule type" value="Genomic_DNA"/>
</dbReference>
<keyword evidence="2" id="KW-1185">Reference proteome</keyword>
<comment type="caution">
    <text evidence="1">The sequence shown here is derived from an EMBL/GenBank/DDBJ whole genome shotgun (WGS) entry which is preliminary data.</text>
</comment>
<protein>
    <submittedName>
        <fullName evidence="1">Uncharacterized protein</fullName>
    </submittedName>
</protein>
<sequence length="61" mass="6769">MSLIKQILEVVKSFRSRSTSFTAPGGPGGGGAALWIGARRRDGTQRFYLLQSRKRPSFEKL</sequence>